<protein>
    <recommendedName>
        <fullName evidence="9">Major facilitator superfamily (MFS) profile domain-containing protein</fullName>
    </recommendedName>
</protein>
<dbReference type="PANTHER" id="PTHR43791">
    <property type="entry name" value="PERMEASE-RELATED"/>
    <property type="match status" value="1"/>
</dbReference>
<dbReference type="EMBL" id="JACBAD010001954">
    <property type="protein sequence ID" value="KAF7126013.1"/>
    <property type="molecule type" value="Genomic_DNA"/>
</dbReference>
<dbReference type="AlphaFoldDB" id="A0A8H6PCJ3"/>
<dbReference type="PANTHER" id="PTHR43791:SF97">
    <property type="entry name" value="ALLANTOATE TRANSPORTER, PUTATIVE (AFU_ORTHOLOGUE AFUA_1G14700)-RELATED"/>
    <property type="match status" value="1"/>
</dbReference>
<evidence type="ECO:0000256" key="6">
    <source>
        <dbReference type="SAM" id="Phobius"/>
    </source>
</evidence>
<dbReference type="InterPro" id="IPR036259">
    <property type="entry name" value="MFS_trans_sf"/>
</dbReference>
<sequence length="526" mass="58445">MTTDKPEIPEREEIEALSTAQAELESAKANSTVEKGADDALNFILNARGGDWREEEEHSIIRKIDFVVVPLLFLANIIGYADTQAYGFAALFGLVEDLKLYTVEIVNGQQAMNMEKYQWTAAIIALGSAAGQYPLLYTAQFLPYALFFGVILLFIGVMSTLVITCQNFSHIMALRFFLGFATVVQPLGVIMTSMWWKTDEQPLRLGIFISGTAFGNLVGQGIDLGAIKMRGSFAASPWKRIYIILGPCTIFIGVLFCAILPSTPMKAWFLTPREREIAVRRLAANQTGIQTRKFKWAQAREAFLDPQLYLLMVFSFTFAFSNNAVSSFGGFLVQSFGYSNERALMLFMPASAVALVAFLLAGFLSRRFPQHRIFTAICFIIPTLVGNILLWMSPRNNKAALLAGLYISSTFYGALVQHYSLIAANVAGHSKKTVINGAVTIMANLGSFSGPWAYRGSQASIGFRDGQIATVTLMGASIVSYSILWLYYTRCNKKKAALRERRSRDDPNLAFMDLTDQENPVFYYTR</sequence>
<dbReference type="OrthoDB" id="1932925at2759"/>
<organism evidence="7 8">
    <name type="scientific">Aspergillus hiratsukae</name>
    <dbReference type="NCBI Taxonomy" id="1194566"/>
    <lineage>
        <taxon>Eukaryota</taxon>
        <taxon>Fungi</taxon>
        <taxon>Dikarya</taxon>
        <taxon>Ascomycota</taxon>
        <taxon>Pezizomycotina</taxon>
        <taxon>Eurotiomycetes</taxon>
        <taxon>Eurotiomycetidae</taxon>
        <taxon>Eurotiales</taxon>
        <taxon>Aspergillaceae</taxon>
        <taxon>Aspergillus</taxon>
        <taxon>Aspergillus subgen. Fumigati</taxon>
    </lineage>
</organism>
<feature type="transmembrane region" description="Helical" evidence="6">
    <location>
        <begin position="241"/>
        <end position="260"/>
    </location>
</feature>
<name>A0A8H6PCJ3_9EURO</name>
<dbReference type="Gene3D" id="1.20.1250.20">
    <property type="entry name" value="MFS general substrate transporter like domains"/>
    <property type="match status" value="2"/>
</dbReference>
<evidence type="ECO:0000256" key="5">
    <source>
        <dbReference type="ARBA" id="ARBA00023136"/>
    </source>
</evidence>
<evidence type="ECO:0000256" key="4">
    <source>
        <dbReference type="ARBA" id="ARBA00022989"/>
    </source>
</evidence>
<comment type="caution">
    <text evidence="7">The sequence shown here is derived from an EMBL/GenBank/DDBJ whole genome shotgun (WGS) entry which is preliminary data.</text>
</comment>
<keyword evidence="3 6" id="KW-0812">Transmembrane</keyword>
<evidence type="ECO:0000256" key="3">
    <source>
        <dbReference type="ARBA" id="ARBA00022692"/>
    </source>
</evidence>
<evidence type="ECO:0000313" key="7">
    <source>
        <dbReference type="EMBL" id="KAF7126013.1"/>
    </source>
</evidence>
<evidence type="ECO:0000256" key="2">
    <source>
        <dbReference type="ARBA" id="ARBA00022448"/>
    </source>
</evidence>
<feature type="transmembrane region" description="Helical" evidence="6">
    <location>
        <begin position="373"/>
        <end position="393"/>
    </location>
</feature>
<dbReference type="GO" id="GO:0022857">
    <property type="term" value="F:transmembrane transporter activity"/>
    <property type="evidence" value="ECO:0007669"/>
    <property type="project" value="InterPro"/>
</dbReference>
<comment type="subcellular location">
    <subcellularLocation>
        <location evidence="1">Membrane</location>
        <topology evidence="1">Multi-pass membrane protein</topology>
    </subcellularLocation>
</comment>
<reference evidence="7" key="1">
    <citation type="submission" date="2020-06" db="EMBL/GenBank/DDBJ databases">
        <title>Draft genome sequences of strains closely related to Aspergillus parafelis and Aspergillus hiratsukae.</title>
        <authorList>
            <person name="Dos Santos R.A.C."/>
            <person name="Rivero-Menendez O."/>
            <person name="Steenwyk J.L."/>
            <person name="Mead M.E."/>
            <person name="Goldman G.H."/>
            <person name="Alastruey-Izquierdo A."/>
            <person name="Rokas A."/>
        </authorList>
    </citation>
    <scope>NUCLEOTIDE SEQUENCE</scope>
    <source>
        <strain evidence="7">CNM-CM5793</strain>
    </source>
</reference>
<dbReference type="Proteomes" id="UP000630445">
    <property type="component" value="Unassembled WGS sequence"/>
</dbReference>
<accession>A0A8H6PCJ3</accession>
<dbReference type="GO" id="GO:0016020">
    <property type="term" value="C:membrane"/>
    <property type="evidence" value="ECO:0007669"/>
    <property type="project" value="UniProtKB-SubCell"/>
</dbReference>
<dbReference type="SUPFAM" id="SSF103473">
    <property type="entry name" value="MFS general substrate transporter"/>
    <property type="match status" value="1"/>
</dbReference>
<dbReference type="Pfam" id="PF07690">
    <property type="entry name" value="MFS_1"/>
    <property type="match status" value="1"/>
</dbReference>
<evidence type="ECO:0008006" key="9">
    <source>
        <dbReference type="Google" id="ProtNLM"/>
    </source>
</evidence>
<keyword evidence="2" id="KW-0813">Transport</keyword>
<feature type="transmembrane region" description="Helical" evidence="6">
    <location>
        <begin position="466"/>
        <end position="488"/>
    </location>
</feature>
<dbReference type="InterPro" id="IPR011701">
    <property type="entry name" value="MFS"/>
</dbReference>
<evidence type="ECO:0000256" key="1">
    <source>
        <dbReference type="ARBA" id="ARBA00004141"/>
    </source>
</evidence>
<keyword evidence="5 6" id="KW-0472">Membrane</keyword>
<keyword evidence="4 6" id="KW-1133">Transmembrane helix</keyword>
<evidence type="ECO:0000313" key="8">
    <source>
        <dbReference type="Proteomes" id="UP000630445"/>
    </source>
</evidence>
<feature type="transmembrane region" description="Helical" evidence="6">
    <location>
        <begin position="141"/>
        <end position="164"/>
    </location>
</feature>
<gene>
    <name evidence="7" type="ORF">CNMCM5793_002372</name>
</gene>
<feature type="transmembrane region" description="Helical" evidence="6">
    <location>
        <begin position="344"/>
        <end position="364"/>
    </location>
</feature>
<feature type="transmembrane region" description="Helical" evidence="6">
    <location>
        <begin position="176"/>
        <end position="196"/>
    </location>
</feature>
<feature type="transmembrane region" description="Helical" evidence="6">
    <location>
        <begin position="434"/>
        <end position="454"/>
    </location>
</feature>
<feature type="transmembrane region" description="Helical" evidence="6">
    <location>
        <begin position="399"/>
        <end position="422"/>
    </location>
</feature>
<proteinExistence type="predicted"/>
<keyword evidence="8" id="KW-1185">Reference proteome</keyword>